<keyword evidence="1" id="KW-1133">Transmembrane helix</keyword>
<evidence type="ECO:0000256" key="1">
    <source>
        <dbReference type="SAM" id="Phobius"/>
    </source>
</evidence>
<evidence type="ECO:0000313" key="2">
    <source>
        <dbReference type="EMBL" id="MBA0695890.1"/>
    </source>
</evidence>
<keyword evidence="3" id="KW-1185">Reference proteome</keyword>
<sequence length="107" mass="12323">MGRSTSKKHDGVPTPVIQPIHMQLSFICSKQPEQVRVPLWRVECSERCTSPLTQRPVGEQISIFSVFHAICCRNRSWAYVWWHHIPVFLGSLCGPSCLLVPSWYLLF</sequence>
<gene>
    <name evidence="2" type="ORF">Goari_002487</name>
</gene>
<dbReference type="AlphaFoldDB" id="A0A7J8Y9C2"/>
<comment type="caution">
    <text evidence="2">The sequence shown here is derived from an EMBL/GenBank/DDBJ whole genome shotgun (WGS) entry which is preliminary data.</text>
</comment>
<reference evidence="2 3" key="1">
    <citation type="journal article" date="2019" name="Genome Biol. Evol.">
        <title>Insights into the evolution of the New World diploid cottons (Gossypium, subgenus Houzingenia) based on genome sequencing.</title>
        <authorList>
            <person name="Grover C.E."/>
            <person name="Arick M.A. 2nd"/>
            <person name="Thrash A."/>
            <person name="Conover J.L."/>
            <person name="Sanders W.S."/>
            <person name="Peterson D.G."/>
            <person name="Frelichowski J.E."/>
            <person name="Scheffler J.A."/>
            <person name="Scheffler B.E."/>
            <person name="Wendel J.F."/>
        </authorList>
    </citation>
    <scope>NUCLEOTIDE SEQUENCE [LARGE SCALE GENOMIC DNA]</scope>
    <source>
        <strain evidence="2">185</strain>
        <tissue evidence="2">Leaf</tissue>
    </source>
</reference>
<protein>
    <submittedName>
        <fullName evidence="2">Uncharacterized protein</fullName>
    </submittedName>
</protein>
<dbReference type="Proteomes" id="UP000593577">
    <property type="component" value="Unassembled WGS sequence"/>
</dbReference>
<proteinExistence type="predicted"/>
<name>A0A7J8Y9C2_GOSAI</name>
<feature type="transmembrane region" description="Helical" evidence="1">
    <location>
        <begin position="85"/>
        <end position="106"/>
    </location>
</feature>
<dbReference type="EMBL" id="JABFAA010000011">
    <property type="protein sequence ID" value="MBA0695890.1"/>
    <property type="molecule type" value="Genomic_DNA"/>
</dbReference>
<evidence type="ECO:0000313" key="3">
    <source>
        <dbReference type="Proteomes" id="UP000593577"/>
    </source>
</evidence>
<keyword evidence="1" id="KW-0812">Transmembrane</keyword>
<accession>A0A7J8Y9C2</accession>
<keyword evidence="1" id="KW-0472">Membrane</keyword>
<organism evidence="2 3">
    <name type="scientific">Gossypium aridum</name>
    <name type="common">American cotton</name>
    <name type="synonym">Erioxylum aridum</name>
    <dbReference type="NCBI Taxonomy" id="34290"/>
    <lineage>
        <taxon>Eukaryota</taxon>
        <taxon>Viridiplantae</taxon>
        <taxon>Streptophyta</taxon>
        <taxon>Embryophyta</taxon>
        <taxon>Tracheophyta</taxon>
        <taxon>Spermatophyta</taxon>
        <taxon>Magnoliopsida</taxon>
        <taxon>eudicotyledons</taxon>
        <taxon>Gunneridae</taxon>
        <taxon>Pentapetalae</taxon>
        <taxon>rosids</taxon>
        <taxon>malvids</taxon>
        <taxon>Malvales</taxon>
        <taxon>Malvaceae</taxon>
        <taxon>Malvoideae</taxon>
        <taxon>Gossypium</taxon>
    </lineage>
</organism>